<dbReference type="Proteomes" id="UP000297855">
    <property type="component" value="Unassembled WGS sequence"/>
</dbReference>
<dbReference type="OrthoDB" id="9839267at2"/>
<evidence type="ECO:0000313" key="2">
    <source>
        <dbReference type="Proteomes" id="UP000297855"/>
    </source>
</evidence>
<dbReference type="RefSeq" id="WP_135813413.1">
    <property type="nucleotide sequence ID" value="NZ_RQEV01000010.1"/>
</dbReference>
<dbReference type="AlphaFoldDB" id="A0A4R9GQ91"/>
<name>A0A4R9GQ91_9LEPT</name>
<protein>
    <submittedName>
        <fullName evidence="1">Uncharacterized protein</fullName>
    </submittedName>
</protein>
<reference evidence="1" key="1">
    <citation type="journal article" date="2019" name="PLoS Negl. Trop. Dis.">
        <title>Revisiting the worldwide diversity of Leptospira species in the environment.</title>
        <authorList>
            <person name="Vincent A.T."/>
            <person name="Schiettekatte O."/>
            <person name="Bourhy P."/>
            <person name="Veyrier F.J."/>
            <person name="Picardeau M."/>
        </authorList>
    </citation>
    <scope>NUCLEOTIDE SEQUENCE [LARGE SCALE GENOMIC DNA]</scope>
    <source>
        <strain evidence="1">SCS5</strain>
    </source>
</reference>
<comment type="caution">
    <text evidence="1">The sequence shown here is derived from an EMBL/GenBank/DDBJ whole genome shotgun (WGS) entry which is preliminary data.</text>
</comment>
<keyword evidence="2" id="KW-1185">Reference proteome</keyword>
<proteinExistence type="predicted"/>
<accession>A0A4R9GQ91</accession>
<evidence type="ECO:0000313" key="1">
    <source>
        <dbReference type="EMBL" id="TGK18740.1"/>
    </source>
</evidence>
<dbReference type="EMBL" id="RQEV01000010">
    <property type="protein sequence ID" value="TGK18740.1"/>
    <property type="molecule type" value="Genomic_DNA"/>
</dbReference>
<gene>
    <name evidence="1" type="ORF">EHO61_09790</name>
</gene>
<sequence>MRKSIGIIHIKKGDRMLITSYTVKNRSEYIRASRREKFLGEFGLQEKEGEEGHFYSKEFPELSVRIKDTIWIAERDRYVKITDSWENASAFLEDYRKYVKNSGKRV</sequence>
<organism evidence="1 2">
    <name type="scientific">Leptospira fluminis</name>
    <dbReference type="NCBI Taxonomy" id="2484979"/>
    <lineage>
        <taxon>Bacteria</taxon>
        <taxon>Pseudomonadati</taxon>
        <taxon>Spirochaetota</taxon>
        <taxon>Spirochaetia</taxon>
        <taxon>Leptospirales</taxon>
        <taxon>Leptospiraceae</taxon>
        <taxon>Leptospira</taxon>
    </lineage>
</organism>